<evidence type="ECO:0000313" key="3">
    <source>
        <dbReference type="EMBL" id="MCY6370506.1"/>
    </source>
</evidence>
<dbReference type="Proteomes" id="UP001079657">
    <property type="component" value="Unassembled WGS sequence"/>
</dbReference>
<dbReference type="Gene3D" id="3.10.580.10">
    <property type="entry name" value="CBS-domain"/>
    <property type="match status" value="1"/>
</dbReference>
<protein>
    <submittedName>
        <fullName evidence="3">Nucleotidyltransferase family protein</fullName>
    </submittedName>
</protein>
<dbReference type="Gene3D" id="3.90.550.10">
    <property type="entry name" value="Spore Coat Polysaccharide Biosynthesis Protein SpsA, Chain A"/>
    <property type="match status" value="1"/>
</dbReference>
<dbReference type="Pfam" id="PF00483">
    <property type="entry name" value="NTP_transferase"/>
    <property type="match status" value="1"/>
</dbReference>
<evidence type="ECO:0000313" key="4">
    <source>
        <dbReference type="Proteomes" id="UP001079657"/>
    </source>
</evidence>
<dbReference type="SUPFAM" id="SSF53448">
    <property type="entry name" value="Nucleotide-diphospho-sugar transferases"/>
    <property type="match status" value="1"/>
</dbReference>
<sequence>MRFSNDTYCIKIGSTIKDAMESIDKNLTGAALVVDEEKHVKGIITDGIIRRAILKGNRIEERIEDIYSKEFRYVNKFVSKKKVKELMLKYKIRQVPLLDEEGKLLDLYFLDDIISYEQKDNYVFILAGGLGTRLRPLTENTPKPMLKVGEKPILQRIIEQFKEYGFKNFIISLNYKGEIIEEYFKDGKEFDVNIEYVRETKKLGTAGSIKLAEEKLNKPFIVINGDILTGIDFDAFLNHHINNEFHITVGARNYEMKVPYGVMVTDELLIKSLEEKPVYNFYINSGVYVLSEKVVQYIPKDKNYNMTDLIEDVISDNGRSGVYQITEYWSDIGQMEDFKKANEDVKKFF</sequence>
<keyword evidence="4" id="KW-1185">Reference proteome</keyword>
<dbReference type="InterPro" id="IPR050486">
    <property type="entry name" value="Mannose-1P_guanyltransferase"/>
</dbReference>
<keyword evidence="1" id="KW-0129">CBS domain</keyword>
<gene>
    <name evidence="3" type="ORF">OXH55_07640</name>
</gene>
<dbReference type="InterPro" id="IPR000644">
    <property type="entry name" value="CBS_dom"/>
</dbReference>
<name>A0ABT4CN73_9CLOT</name>
<accession>A0ABT4CN73</accession>
<dbReference type="EMBL" id="JAPQES010000002">
    <property type="protein sequence ID" value="MCY6370506.1"/>
    <property type="molecule type" value="Genomic_DNA"/>
</dbReference>
<dbReference type="SMART" id="SM00116">
    <property type="entry name" value="CBS"/>
    <property type="match status" value="2"/>
</dbReference>
<dbReference type="PROSITE" id="PS51371">
    <property type="entry name" value="CBS"/>
    <property type="match status" value="2"/>
</dbReference>
<dbReference type="InterPro" id="IPR029044">
    <property type="entry name" value="Nucleotide-diphossugar_trans"/>
</dbReference>
<dbReference type="PANTHER" id="PTHR22572">
    <property type="entry name" value="SUGAR-1-PHOSPHATE GUANYL TRANSFERASE"/>
    <property type="match status" value="1"/>
</dbReference>
<comment type="caution">
    <text evidence="3">The sequence shown here is derived from an EMBL/GenBank/DDBJ whole genome shotgun (WGS) entry which is preliminary data.</text>
</comment>
<proteinExistence type="predicted"/>
<dbReference type="RefSeq" id="WP_268049241.1">
    <property type="nucleotide sequence ID" value="NZ_JAPQES010000002.1"/>
</dbReference>
<dbReference type="SUPFAM" id="SSF54631">
    <property type="entry name" value="CBS-domain pair"/>
    <property type="match status" value="1"/>
</dbReference>
<reference evidence="3" key="1">
    <citation type="submission" date="2022-12" db="EMBL/GenBank/DDBJ databases">
        <authorList>
            <person name="Wang J."/>
        </authorList>
    </citation>
    <scope>NUCLEOTIDE SEQUENCE</scope>
    <source>
        <strain evidence="3">HY-42-06</strain>
    </source>
</reference>
<feature type="domain" description="CBS" evidence="2">
    <location>
        <begin position="1"/>
        <end position="61"/>
    </location>
</feature>
<dbReference type="Pfam" id="PF00571">
    <property type="entry name" value="CBS"/>
    <property type="match status" value="2"/>
</dbReference>
<evidence type="ECO:0000256" key="1">
    <source>
        <dbReference type="PROSITE-ProRule" id="PRU00703"/>
    </source>
</evidence>
<dbReference type="InterPro" id="IPR005835">
    <property type="entry name" value="NTP_transferase_dom"/>
</dbReference>
<feature type="domain" description="CBS" evidence="2">
    <location>
        <begin position="67"/>
        <end position="123"/>
    </location>
</feature>
<organism evidence="3 4">
    <name type="scientific">Clostridium ganghwense</name>
    <dbReference type="NCBI Taxonomy" id="312089"/>
    <lineage>
        <taxon>Bacteria</taxon>
        <taxon>Bacillati</taxon>
        <taxon>Bacillota</taxon>
        <taxon>Clostridia</taxon>
        <taxon>Eubacteriales</taxon>
        <taxon>Clostridiaceae</taxon>
        <taxon>Clostridium</taxon>
    </lineage>
</organism>
<evidence type="ECO:0000259" key="2">
    <source>
        <dbReference type="PROSITE" id="PS51371"/>
    </source>
</evidence>
<dbReference type="InterPro" id="IPR046342">
    <property type="entry name" value="CBS_dom_sf"/>
</dbReference>
<dbReference type="CDD" id="cd06426">
    <property type="entry name" value="NTP_transferase_like_2"/>
    <property type="match status" value="1"/>
</dbReference>